<keyword evidence="2" id="KW-1185">Reference proteome</keyword>
<evidence type="ECO:0000313" key="2">
    <source>
        <dbReference type="Proteomes" id="UP000196320"/>
    </source>
</evidence>
<accession>A0A1R4J4S0</accession>
<sequence>MRCDSGSIGGRARPPNWHSHCVSANRRHRLELAPSVREC</sequence>
<gene>
    <name evidence="1" type="ORF">FM104_05480</name>
</gene>
<dbReference type="Proteomes" id="UP000196320">
    <property type="component" value="Unassembled WGS sequence"/>
</dbReference>
<organism evidence="1 2">
    <name type="scientific">Microbacterium esteraromaticum</name>
    <dbReference type="NCBI Taxonomy" id="57043"/>
    <lineage>
        <taxon>Bacteria</taxon>
        <taxon>Bacillati</taxon>
        <taxon>Actinomycetota</taxon>
        <taxon>Actinomycetes</taxon>
        <taxon>Micrococcales</taxon>
        <taxon>Microbacteriaceae</taxon>
        <taxon>Microbacterium</taxon>
    </lineage>
</organism>
<proteinExistence type="predicted"/>
<protein>
    <submittedName>
        <fullName evidence="1">Uncharacterized protein</fullName>
    </submittedName>
</protein>
<reference evidence="1 2" key="1">
    <citation type="submission" date="2017-02" db="EMBL/GenBank/DDBJ databases">
        <authorList>
            <person name="Peterson S.W."/>
        </authorList>
    </citation>
    <scope>NUCLEOTIDE SEQUENCE [LARGE SCALE GENOMIC DNA]</scope>
    <source>
        <strain evidence="1 2">B Mb 05.01</strain>
    </source>
</reference>
<name>A0A1R4J4S0_9MICO</name>
<dbReference type="AlphaFoldDB" id="A0A1R4J4S0"/>
<evidence type="ECO:0000313" key="1">
    <source>
        <dbReference type="EMBL" id="SJN27022.1"/>
    </source>
</evidence>
<dbReference type="EMBL" id="FUKO01000018">
    <property type="protein sequence ID" value="SJN27022.1"/>
    <property type="molecule type" value="Genomic_DNA"/>
</dbReference>